<gene>
    <name evidence="1" type="ORF">NG799_02095</name>
</gene>
<dbReference type="RefSeq" id="WP_368004844.1">
    <property type="nucleotide sequence ID" value="NZ_JAMXFF010000002.1"/>
</dbReference>
<comment type="caution">
    <text evidence="1">The sequence shown here is derived from an EMBL/GenBank/DDBJ whole genome shotgun (WGS) entry which is preliminary data.</text>
</comment>
<keyword evidence="2" id="KW-1185">Reference proteome</keyword>
<evidence type="ECO:0000313" key="2">
    <source>
        <dbReference type="Proteomes" id="UP001525890"/>
    </source>
</evidence>
<organism evidence="1 2">
    <name type="scientific">Laspinema palackyanum D2a</name>
    <dbReference type="NCBI Taxonomy" id="2953684"/>
    <lineage>
        <taxon>Bacteria</taxon>
        <taxon>Bacillati</taxon>
        <taxon>Cyanobacteriota</taxon>
        <taxon>Cyanophyceae</taxon>
        <taxon>Oscillatoriophycideae</taxon>
        <taxon>Oscillatoriales</taxon>
        <taxon>Laspinemataceae</taxon>
        <taxon>Laspinema</taxon>
        <taxon>Laspinema palackyanum</taxon>
    </lineage>
</organism>
<dbReference type="EMBL" id="JAMXFF010000002">
    <property type="protein sequence ID" value="MCT7965124.1"/>
    <property type="molecule type" value="Genomic_DNA"/>
</dbReference>
<reference evidence="1 2" key="1">
    <citation type="journal article" date="2022" name="Front. Microbiol.">
        <title>High genomic differentiation and limited gene flow indicate recent cryptic speciation within the genus Laspinema (cyanobacteria).</title>
        <authorList>
            <person name="Stanojkovic A."/>
            <person name="Skoupy S."/>
            <person name="Skaloud P."/>
            <person name="Dvorak P."/>
        </authorList>
    </citation>
    <scope>NUCLEOTIDE SEQUENCE [LARGE SCALE GENOMIC DNA]</scope>
    <source>
        <strain evidence="1 2">D2a</strain>
    </source>
</reference>
<sequence length="101" mass="11782">MTQSSKSCLDCQHCHKWHQNQTFWEPGDEGWECNHPKIVSNNPDDPLSDVEDPEELANQCEFYEPIDYQAIHQFEDQMDDKVTAATKEYLEALKIHEATLD</sequence>
<evidence type="ECO:0000313" key="1">
    <source>
        <dbReference type="EMBL" id="MCT7965124.1"/>
    </source>
</evidence>
<dbReference type="Proteomes" id="UP001525890">
    <property type="component" value="Unassembled WGS sequence"/>
</dbReference>
<name>A0ABT2MK50_9CYAN</name>
<accession>A0ABT2MK50</accession>
<proteinExistence type="predicted"/>
<protein>
    <submittedName>
        <fullName evidence="1">Uncharacterized protein</fullName>
    </submittedName>
</protein>